<keyword evidence="3" id="KW-1185">Reference proteome</keyword>
<comment type="caution">
    <text evidence="2">The sequence shown here is derived from an EMBL/GenBank/DDBJ whole genome shotgun (WGS) entry which is preliminary data.</text>
</comment>
<name>A0A8S3W147_PARAO</name>
<dbReference type="OrthoDB" id="6925777at2759"/>
<dbReference type="Proteomes" id="UP000691718">
    <property type="component" value="Unassembled WGS sequence"/>
</dbReference>
<evidence type="ECO:0000313" key="3">
    <source>
        <dbReference type="Proteomes" id="UP000691718"/>
    </source>
</evidence>
<keyword evidence="1" id="KW-0175">Coiled coil</keyword>
<organism evidence="2 3">
    <name type="scientific">Parnassius apollo</name>
    <name type="common">Apollo butterfly</name>
    <name type="synonym">Papilio apollo</name>
    <dbReference type="NCBI Taxonomy" id="110799"/>
    <lineage>
        <taxon>Eukaryota</taxon>
        <taxon>Metazoa</taxon>
        <taxon>Ecdysozoa</taxon>
        <taxon>Arthropoda</taxon>
        <taxon>Hexapoda</taxon>
        <taxon>Insecta</taxon>
        <taxon>Pterygota</taxon>
        <taxon>Neoptera</taxon>
        <taxon>Endopterygota</taxon>
        <taxon>Lepidoptera</taxon>
        <taxon>Glossata</taxon>
        <taxon>Ditrysia</taxon>
        <taxon>Papilionoidea</taxon>
        <taxon>Papilionidae</taxon>
        <taxon>Parnassiinae</taxon>
        <taxon>Parnassini</taxon>
        <taxon>Parnassius</taxon>
        <taxon>Parnassius</taxon>
    </lineage>
</organism>
<dbReference type="EMBL" id="CAJQZP010000049">
    <property type="protein sequence ID" value="CAG4934699.1"/>
    <property type="molecule type" value="Genomic_DNA"/>
</dbReference>
<accession>A0A8S3W147</accession>
<reference evidence="2" key="1">
    <citation type="submission" date="2021-04" db="EMBL/GenBank/DDBJ databases">
        <authorList>
            <person name="Tunstrom K."/>
        </authorList>
    </citation>
    <scope>NUCLEOTIDE SEQUENCE</scope>
</reference>
<evidence type="ECO:0000313" key="2">
    <source>
        <dbReference type="EMBL" id="CAG4934699.1"/>
    </source>
</evidence>
<evidence type="ECO:0000256" key="1">
    <source>
        <dbReference type="SAM" id="Coils"/>
    </source>
</evidence>
<dbReference type="AlphaFoldDB" id="A0A8S3W147"/>
<proteinExistence type="predicted"/>
<sequence>MEVIGELRLEMKALMENQLKEYEILRNRFINTETELKELRKEMKVLQEKVDKVQILEAKVDSIVRNDEKLVSNMIRVSPTTDKNEEAYLQKGTPQSFAAAANRNQNRVLKNKFPTKQASVATKPSDKSTSVISSIVKEIPEPKQVRNNSEQITETEDIESQKEGNWIIVNKKKKSRYPNTELLDSWTISNCRMKGLSRSSFEVAERELASMLNRSDT</sequence>
<feature type="coiled-coil region" evidence="1">
    <location>
        <begin position="8"/>
        <end position="56"/>
    </location>
</feature>
<gene>
    <name evidence="2" type="ORF">PAPOLLO_LOCUS860</name>
</gene>
<protein>
    <submittedName>
        <fullName evidence="2">(apollo) hypothetical protein</fullName>
    </submittedName>
</protein>